<gene>
    <name evidence="4" type="ORF">EKO27_g5707</name>
</gene>
<organism evidence="4 5">
    <name type="scientific">Xylaria grammica</name>
    <dbReference type="NCBI Taxonomy" id="363999"/>
    <lineage>
        <taxon>Eukaryota</taxon>
        <taxon>Fungi</taxon>
        <taxon>Dikarya</taxon>
        <taxon>Ascomycota</taxon>
        <taxon>Pezizomycotina</taxon>
        <taxon>Sordariomycetes</taxon>
        <taxon>Xylariomycetidae</taxon>
        <taxon>Xylariales</taxon>
        <taxon>Xylariaceae</taxon>
        <taxon>Xylaria</taxon>
    </lineage>
</organism>
<dbReference type="SUPFAM" id="SSF56601">
    <property type="entry name" value="beta-lactamase/transpeptidase-like"/>
    <property type="match status" value="1"/>
</dbReference>
<reference evidence="4 5" key="1">
    <citation type="submission" date="2018-12" db="EMBL/GenBank/DDBJ databases">
        <title>Draft genome sequence of Xylaria grammica IHI A82.</title>
        <authorList>
            <person name="Buettner E."/>
            <person name="Kellner H."/>
        </authorList>
    </citation>
    <scope>NUCLEOTIDE SEQUENCE [LARGE SCALE GENOMIC DNA]</scope>
    <source>
        <strain evidence="4 5">IHI A82</strain>
    </source>
</reference>
<evidence type="ECO:0000259" key="3">
    <source>
        <dbReference type="Pfam" id="PF11954"/>
    </source>
</evidence>
<dbReference type="InterPro" id="IPR012338">
    <property type="entry name" value="Beta-lactam/transpept-like"/>
</dbReference>
<keyword evidence="5" id="KW-1185">Reference proteome</keyword>
<dbReference type="EMBL" id="RYZI01000156">
    <property type="protein sequence ID" value="RWA09402.1"/>
    <property type="molecule type" value="Genomic_DNA"/>
</dbReference>
<proteinExistence type="inferred from homology"/>
<dbReference type="Gene3D" id="2.40.128.600">
    <property type="match status" value="1"/>
</dbReference>
<evidence type="ECO:0000313" key="4">
    <source>
        <dbReference type="EMBL" id="RWA09402.1"/>
    </source>
</evidence>
<feature type="domain" description="Peptidase S12 Pab87-related C-terminal" evidence="3">
    <location>
        <begin position="465"/>
        <end position="565"/>
    </location>
</feature>
<dbReference type="PANTHER" id="PTHR46825:SF14">
    <property type="entry name" value="BETA-LACTAMASE-RELATED DOMAIN-CONTAINING PROTEIN"/>
    <property type="match status" value="1"/>
</dbReference>
<dbReference type="PANTHER" id="PTHR46825">
    <property type="entry name" value="D-ALANYL-D-ALANINE-CARBOXYPEPTIDASE/ENDOPEPTIDASE AMPH"/>
    <property type="match status" value="1"/>
</dbReference>
<dbReference type="InterPro" id="IPR001466">
    <property type="entry name" value="Beta-lactam-related"/>
</dbReference>
<evidence type="ECO:0000259" key="2">
    <source>
        <dbReference type="Pfam" id="PF00144"/>
    </source>
</evidence>
<dbReference type="Proteomes" id="UP000286045">
    <property type="component" value="Unassembled WGS sequence"/>
</dbReference>
<dbReference type="AlphaFoldDB" id="A0A439D4S1"/>
<evidence type="ECO:0000313" key="5">
    <source>
        <dbReference type="Proteomes" id="UP000286045"/>
    </source>
</evidence>
<comment type="caution">
    <text evidence="4">The sequence shown here is derived from an EMBL/GenBank/DDBJ whole genome shotgun (WGS) entry which is preliminary data.</text>
</comment>
<dbReference type="STRING" id="363999.A0A439D4S1"/>
<evidence type="ECO:0008006" key="6">
    <source>
        <dbReference type="Google" id="ProtNLM"/>
    </source>
</evidence>
<dbReference type="InterPro" id="IPR050491">
    <property type="entry name" value="AmpC-like"/>
</dbReference>
<comment type="similarity">
    <text evidence="1">Belongs to the peptidase S12 family.</text>
</comment>
<accession>A0A439D4S1</accession>
<name>A0A439D4S1_9PEZI</name>
<dbReference type="Gene3D" id="3.40.710.10">
    <property type="entry name" value="DD-peptidase/beta-lactamase superfamily"/>
    <property type="match status" value="1"/>
</dbReference>
<feature type="domain" description="Beta-lactamase-related" evidence="2">
    <location>
        <begin position="60"/>
        <end position="414"/>
    </location>
</feature>
<dbReference type="Pfam" id="PF11954">
    <property type="entry name" value="DUF3471"/>
    <property type="match status" value="1"/>
</dbReference>
<evidence type="ECO:0000256" key="1">
    <source>
        <dbReference type="ARBA" id="ARBA00038215"/>
    </source>
</evidence>
<sequence length="576" mass="63782">MAESVIEKLTSPGLWTPTTLKPAFWSHALSRLTRQQRVATPHSSSPKPLADLLQSLNPQIAELVKISGTAGLSLGVYRRGEPNYYANFGFRDVAAKLPVTEQTIFAGCSLTKLFTASSIARIIDDEVGNVTWDTRIKDVLPDFSPADFNLREQMTITDALSHRTGMSIGDFYLGSENNIVVAHEDSIKFLNDQVPINPFRGQMQYNNLGYEIAGLVIDKVSGSWADMFRQKFFQPLGMQRTFTGRPPQNIENVAKAYNTLDDGTPVEIPLVKAGEGAVGGSSGGIFTCVEDLLKAYTKMVNTINNQLRSGEATEESPFKRVADIISAKIPMNQPTMLESSYAFGLARAELPGALGQVGLNPGLMPDGKMPIVAKGTPSRLILYHQGSLPGALSAIAMIPELDIVVVVMTNSLALNDCPDWVFQLVLEQLLDTPQRNDYIAAAHISAGQTLQWYDKTVESLGYERKNGIAPRALDAYVGTYWNKQRYLKVEVTINDGRLYWALQGLDSEKFELDHFDGDVFSWLRPRNHMAQRGRWVDNPPIFWKVRFNTNEGGVVTTLNWAHDPDVPSGEDFYKDA</sequence>
<dbReference type="Pfam" id="PF00144">
    <property type="entry name" value="Beta-lactamase"/>
    <property type="match status" value="1"/>
</dbReference>
<protein>
    <recommendedName>
        <fullName evidence="6">Beta-lactamase-related domain-containing protein</fullName>
    </recommendedName>
</protein>
<dbReference type="InterPro" id="IPR021860">
    <property type="entry name" value="Peptidase_S12_Pab87-rel_C"/>
</dbReference>